<feature type="region of interest" description="Disordered" evidence="1">
    <location>
        <begin position="76"/>
        <end position="125"/>
    </location>
</feature>
<dbReference type="EMBL" id="CP072642">
    <property type="protein sequence ID" value="QUV94268.1"/>
    <property type="molecule type" value="Genomic_DNA"/>
</dbReference>
<keyword evidence="4" id="KW-1185">Reference proteome</keyword>
<feature type="signal peptide" evidence="2">
    <location>
        <begin position="1"/>
        <end position="25"/>
    </location>
</feature>
<keyword evidence="2" id="KW-0732">Signal</keyword>
<feature type="compositionally biased region" description="Pro residues" evidence="1">
    <location>
        <begin position="82"/>
        <end position="94"/>
    </location>
</feature>
<proteinExistence type="predicted"/>
<gene>
    <name evidence="3" type="ORF">J8C05_02120</name>
</gene>
<evidence type="ECO:0000256" key="2">
    <source>
        <dbReference type="SAM" id="SignalP"/>
    </source>
</evidence>
<feature type="compositionally biased region" description="Basic and acidic residues" evidence="1">
    <location>
        <begin position="190"/>
        <end position="199"/>
    </location>
</feature>
<protein>
    <submittedName>
        <fullName evidence="3">Uncharacterized protein</fullName>
    </submittedName>
</protein>
<evidence type="ECO:0000256" key="1">
    <source>
        <dbReference type="SAM" id="MobiDB-lite"/>
    </source>
</evidence>
<feature type="compositionally biased region" description="Polar residues" evidence="1">
    <location>
        <begin position="34"/>
        <end position="51"/>
    </location>
</feature>
<feature type="compositionally biased region" description="Low complexity" evidence="1">
    <location>
        <begin position="211"/>
        <end position="238"/>
    </location>
</feature>
<feature type="region of interest" description="Disordered" evidence="1">
    <location>
        <begin position="141"/>
        <end position="253"/>
    </location>
</feature>
<reference evidence="3 4" key="1">
    <citation type="submission" date="2021-03" db="EMBL/GenBank/DDBJ databases">
        <title>Genomic and phenotypic characterization of Chloracidobacterium isolates provides evidence for multiple species.</title>
        <authorList>
            <person name="Saini M.K."/>
            <person name="Costas A.M.G."/>
            <person name="Tank M."/>
            <person name="Bryant D.A."/>
        </authorList>
    </citation>
    <scope>NUCLEOTIDE SEQUENCE [LARGE SCALE GENOMIC DNA]</scope>
    <source>
        <strain evidence="3 4">N</strain>
    </source>
</reference>
<sequence length="253" mass="26353">MNPKYTTAGLAFGLLVALALDTALAQNPKPQVRQKASTRGASPAPQTTDNNPADLPIGVLQGMEDARRYQELVRRAAREGQPAPPLPYATPKPRPAAVAPAGAAYAPPPSASTAPGQPEVSSGTNTATQYQPVMIPVMVPVPANTPQATPSPSTQSLSTEPFHLGQPLTVRPDLVFGQKPQPGTPPPSAEDLRRLREYIEAQYDLRGVSGSGSDFDFDMPSPSSPSPANSAPSSQPISMPGPGPASLPFGRKP</sequence>
<feature type="compositionally biased region" description="Polar residues" evidence="1">
    <location>
        <begin position="144"/>
        <end position="159"/>
    </location>
</feature>
<feature type="region of interest" description="Disordered" evidence="1">
    <location>
        <begin position="27"/>
        <end position="56"/>
    </location>
</feature>
<evidence type="ECO:0000313" key="4">
    <source>
        <dbReference type="Proteomes" id="UP000677668"/>
    </source>
</evidence>
<feature type="chain" id="PRO_5046130608" evidence="2">
    <location>
        <begin position="26"/>
        <end position="253"/>
    </location>
</feature>
<accession>A0ABX8AZZ2</accession>
<feature type="compositionally biased region" description="Low complexity" evidence="1">
    <location>
        <begin position="95"/>
        <end position="118"/>
    </location>
</feature>
<organism evidence="3 4">
    <name type="scientific">Chloracidobacterium sp. N</name>
    <dbReference type="NCBI Taxonomy" id="2821540"/>
    <lineage>
        <taxon>Bacteria</taxon>
        <taxon>Pseudomonadati</taxon>
        <taxon>Acidobacteriota</taxon>
        <taxon>Terriglobia</taxon>
        <taxon>Terriglobales</taxon>
        <taxon>Acidobacteriaceae</taxon>
        <taxon>Chloracidobacterium</taxon>
        <taxon>Chloracidobacterium aggregatum</taxon>
    </lineage>
</organism>
<evidence type="ECO:0000313" key="3">
    <source>
        <dbReference type="EMBL" id="QUV94268.1"/>
    </source>
</evidence>
<dbReference type="RefSeq" id="WP_211422571.1">
    <property type="nucleotide sequence ID" value="NZ_CP072642.1"/>
</dbReference>
<name>A0ABX8AZZ2_9BACT</name>
<dbReference type="Proteomes" id="UP000677668">
    <property type="component" value="Chromosome 1"/>
</dbReference>